<accession>A0A0K3APJ1</accession>
<dbReference type="InterPro" id="IPR017907">
    <property type="entry name" value="Znf_RING_CS"/>
</dbReference>
<dbReference type="OrthoDB" id="3838338at2759"/>
<reference evidence="7 8" key="3">
    <citation type="journal article" date="2016" name="Sci. Rep.">
        <title>Genome-wide diversity and gene expression profiling of Babesia microti isolates identify polymorphic genes that mediate host-pathogen interactions.</title>
        <authorList>
            <person name="Silva J.C."/>
            <person name="Cornillot E."/>
            <person name="McCracken C."/>
            <person name="Usmani-Brown S."/>
            <person name="Dwivedi A."/>
            <person name="Ifeonu O.O."/>
            <person name="Crabtree J."/>
            <person name="Gotia H.T."/>
            <person name="Virji A.Z."/>
            <person name="Reynes C."/>
            <person name="Colinge J."/>
            <person name="Kumar V."/>
            <person name="Lawres L."/>
            <person name="Pazzi J.E."/>
            <person name="Pablo J.V."/>
            <person name="Hung C."/>
            <person name="Brancato J."/>
            <person name="Kumari P."/>
            <person name="Orvis J."/>
            <person name="Tretina K."/>
            <person name="Chibucos M."/>
            <person name="Ott S."/>
            <person name="Sadzewicz L."/>
            <person name="Sengamalay N."/>
            <person name="Shetty A.C."/>
            <person name="Su Q."/>
            <person name="Tallon L."/>
            <person name="Fraser C.M."/>
            <person name="Frutos R."/>
            <person name="Molina D.M."/>
            <person name="Krause P.J."/>
            <person name="Ben Mamoun C."/>
        </authorList>
    </citation>
    <scope>NUCLEOTIDE SEQUENCE [LARGE SCALE GENOMIC DNA]</scope>
    <source>
        <strain evidence="7 8">RI</strain>
    </source>
</reference>
<proteinExistence type="predicted"/>
<evidence type="ECO:0000256" key="4">
    <source>
        <dbReference type="PROSITE-ProRule" id="PRU00175"/>
    </source>
</evidence>
<dbReference type="GO" id="GO:0061630">
    <property type="term" value="F:ubiquitin protein ligase activity"/>
    <property type="evidence" value="ECO:0007669"/>
    <property type="project" value="InterPro"/>
</dbReference>
<keyword evidence="2 4" id="KW-0863">Zinc-finger</keyword>
<evidence type="ECO:0000256" key="3">
    <source>
        <dbReference type="ARBA" id="ARBA00022833"/>
    </source>
</evidence>
<reference evidence="7 8" key="2">
    <citation type="journal article" date="2013" name="PLoS ONE">
        <title>Whole genome mapping and re-organization of the nuclear and mitochondrial genomes of Babesia microti isolates.</title>
        <authorList>
            <person name="Cornillot E."/>
            <person name="Dassouli A."/>
            <person name="Garg A."/>
            <person name="Pachikara N."/>
            <person name="Randazzo S."/>
            <person name="Depoix D."/>
            <person name="Carcy B."/>
            <person name="Delbecq S."/>
            <person name="Frutos R."/>
            <person name="Silva J.C."/>
            <person name="Sutton R."/>
            <person name="Krause P.J."/>
            <person name="Mamoun C.B."/>
        </authorList>
    </citation>
    <scope>NUCLEOTIDE SEQUENCE [LARGE SCALE GENOMIC DNA]</scope>
    <source>
        <strain evidence="7 8">RI</strain>
    </source>
</reference>
<dbReference type="PANTHER" id="PTHR22938:SF0">
    <property type="entry name" value="E3 UBIQUITIN-PROTEIN LIGASE ZNF598"/>
    <property type="match status" value="1"/>
</dbReference>
<evidence type="ECO:0000313" key="7">
    <source>
        <dbReference type="EMBL" id="CTQ41397.1"/>
    </source>
</evidence>
<dbReference type="PANTHER" id="PTHR22938">
    <property type="entry name" value="ZINC FINGER PROTEIN 598"/>
    <property type="match status" value="1"/>
</dbReference>
<keyword evidence="3" id="KW-0862">Zinc</keyword>
<feature type="compositionally biased region" description="Polar residues" evidence="5">
    <location>
        <begin position="856"/>
        <end position="865"/>
    </location>
</feature>
<gene>
    <name evidence="7" type="ORF">BMR1_03g03985</name>
</gene>
<keyword evidence="8" id="KW-1185">Reference proteome</keyword>
<dbReference type="InterPro" id="IPR044288">
    <property type="entry name" value="ZNF598/HEL2"/>
</dbReference>
<dbReference type="Proteomes" id="UP000002899">
    <property type="component" value="Chromosome III"/>
</dbReference>
<dbReference type="PROSITE" id="PS00028">
    <property type="entry name" value="ZINC_FINGER_C2H2_1"/>
    <property type="match status" value="1"/>
</dbReference>
<dbReference type="PROSITE" id="PS50089">
    <property type="entry name" value="ZF_RING_2"/>
    <property type="match status" value="1"/>
</dbReference>
<evidence type="ECO:0000256" key="2">
    <source>
        <dbReference type="ARBA" id="ARBA00022771"/>
    </source>
</evidence>
<reference evidence="7 8" key="1">
    <citation type="journal article" date="2012" name="Nucleic Acids Res.">
        <title>Sequencing of the smallest Apicomplexan genome from the human pathogen Babesia microti.</title>
        <authorList>
            <person name="Cornillot E."/>
            <person name="Hadj-Kaddour K."/>
            <person name="Dassouli A."/>
            <person name="Noel B."/>
            <person name="Ranwez V."/>
            <person name="Vacherie B."/>
            <person name="Augagneur Y."/>
            <person name="Bres V."/>
            <person name="Duclos A."/>
            <person name="Randazzo S."/>
            <person name="Carcy B."/>
            <person name="Debierre-Grockiego F."/>
            <person name="Delbecq S."/>
            <person name="Moubri-Menage K."/>
            <person name="Shams-Eldin H."/>
            <person name="Usmani-Brown S."/>
            <person name="Bringaud F."/>
            <person name="Wincker P."/>
            <person name="Vivares C.P."/>
            <person name="Schwarz R.T."/>
            <person name="Schetters T.P."/>
            <person name="Krause P.J."/>
            <person name="Gorenflot A."/>
            <person name="Berry V."/>
            <person name="Barbe V."/>
            <person name="Ben Mamoun C."/>
        </authorList>
    </citation>
    <scope>NUCLEOTIDE SEQUENCE [LARGE SCALE GENOMIC DNA]</scope>
    <source>
        <strain evidence="7 8">RI</strain>
    </source>
</reference>
<dbReference type="PROSITE" id="PS00518">
    <property type="entry name" value="ZF_RING_1"/>
    <property type="match status" value="1"/>
</dbReference>
<evidence type="ECO:0000313" key="8">
    <source>
        <dbReference type="Proteomes" id="UP000002899"/>
    </source>
</evidence>
<dbReference type="AlphaFoldDB" id="A0A0K3APJ1"/>
<dbReference type="SMART" id="SM00355">
    <property type="entry name" value="ZnF_C2H2"/>
    <property type="match status" value="4"/>
</dbReference>
<dbReference type="GO" id="GO:0016567">
    <property type="term" value="P:protein ubiquitination"/>
    <property type="evidence" value="ECO:0007669"/>
    <property type="project" value="TreeGrafter"/>
</dbReference>
<dbReference type="VEuPathDB" id="PiroplasmaDB:BMR1_03g03985"/>
<feature type="domain" description="RING-type" evidence="6">
    <location>
        <begin position="35"/>
        <end position="76"/>
    </location>
</feature>
<protein>
    <submittedName>
        <fullName evidence="7">Zinc finger protein 598</fullName>
    </submittedName>
</protein>
<dbReference type="GO" id="GO:0072344">
    <property type="term" value="P:rescue of stalled ribosome"/>
    <property type="evidence" value="ECO:0007669"/>
    <property type="project" value="InterPro"/>
</dbReference>
<evidence type="ECO:0000256" key="1">
    <source>
        <dbReference type="ARBA" id="ARBA00022723"/>
    </source>
</evidence>
<evidence type="ECO:0000259" key="6">
    <source>
        <dbReference type="PROSITE" id="PS50089"/>
    </source>
</evidence>
<dbReference type="KEGG" id="bmic:BMR1_03g03985"/>
<dbReference type="RefSeq" id="XP_012649408.1">
    <property type="nucleotide sequence ID" value="XM_012793954.1"/>
</dbReference>
<dbReference type="GeneID" id="24425444"/>
<keyword evidence="1" id="KW-0479">Metal-binding</keyword>
<name>A0A0K3APJ1_BABMR</name>
<dbReference type="InterPro" id="IPR001841">
    <property type="entry name" value="Znf_RING"/>
</dbReference>
<dbReference type="GO" id="GO:0043022">
    <property type="term" value="F:ribosome binding"/>
    <property type="evidence" value="ECO:0007669"/>
    <property type="project" value="TreeGrafter"/>
</dbReference>
<dbReference type="GO" id="GO:0008270">
    <property type="term" value="F:zinc ion binding"/>
    <property type="evidence" value="ECO:0007669"/>
    <property type="project" value="UniProtKB-KW"/>
</dbReference>
<evidence type="ECO:0000256" key="5">
    <source>
        <dbReference type="SAM" id="MobiDB-lite"/>
    </source>
</evidence>
<organism evidence="7 8">
    <name type="scientific">Babesia microti (strain RI)</name>
    <dbReference type="NCBI Taxonomy" id="1133968"/>
    <lineage>
        <taxon>Eukaryota</taxon>
        <taxon>Sar</taxon>
        <taxon>Alveolata</taxon>
        <taxon>Apicomplexa</taxon>
        <taxon>Aconoidasida</taxon>
        <taxon>Piroplasmida</taxon>
        <taxon>Babesiidae</taxon>
        <taxon>Babesia</taxon>
    </lineage>
</organism>
<dbReference type="InterPro" id="IPR013087">
    <property type="entry name" value="Znf_C2H2_type"/>
</dbReference>
<dbReference type="SUPFAM" id="SSF57850">
    <property type="entry name" value="RING/U-box"/>
    <property type="match status" value="1"/>
</dbReference>
<feature type="region of interest" description="Disordered" evidence="5">
    <location>
        <begin position="856"/>
        <end position="878"/>
    </location>
</feature>
<sequence length="929" mass="105955">MSGPNTIASKSNIDNFKQLLQCIHSSFVDNNTDLCIICYEQLSIIANPKCDHCVCFICAIKLLTNNNFVYNCPYCQIESHIILTHSNLLTSREKEAIFKRKFNEKLTKKLIYQDNIAYFLRNKIFIYSDQKDILQKICLATVLLIGKLCWHSDCISKLSQSIKNGDKDAIYRADLDNLNKLSNHLATMHNLSYCHLCYDHFKPLMFEITYYYKDQLSRHRNKGDKSSNPKIDPHVFCKYCKKWFFDVESYNAHSKSMHFICDICDSEKSYNVFSNYTSLFNHFKECHYPCIEESCSFVVFATHTQLLVHYAVEHPGMPIPELKLNNYSNFKIKIGNLRRVKTSGTIENSISNLSTQPNCSSPNVNATRSSSNIMADNNICNISDENIANSINVSTKNDHIIDKSYTVISANNIPESYGKSTIPAAIEHKYQHSDTENCDCIDDTILSNVYHENSTDDIFPKYSINSDINKIFHNTPQLINITTQCELIDHVIDQMDGCEDIFIKHNLPDRIVTANVMDALKWKSSKLALSEEHANFLGICSEFTRSIISVVMSHKFTGKDIFLLDKLKSLFIKQYYNLDLSLLDRNGMFLLSLIVVLPPLPLSKYLCRKSILPDQWYCTNDITNEQQNLKLSDDYGKNVSDSGDKVGISAEKSLSLINLHHSNDIKFSSYNTLSRTNIPIVTTQSPSTKETCDYASHSSANLANKLMKSALTAYRCKWRTNSIHSCLLETIEQSLNVQWKLHVLPSVRETINEKLFGIDPNGVKQLTNMAKDLGGILPMKFVEECQALSPLFYLYCSQTNAENLDKWAEKWSESVFKAFRHIKTNELCTIYYYLITLRDTVANINDDILFPPLNPNSTGGDSGNHNVRRPSGENSNNFKNVMNNSLMRNFRRMDFASAITGGADAIANRLKKPTLTEFPALKESVNIRK</sequence>
<dbReference type="EMBL" id="LN871598">
    <property type="protein sequence ID" value="CTQ41397.1"/>
    <property type="molecule type" value="Genomic_DNA"/>
</dbReference>